<name>A0A494XS23_9BURK</name>
<evidence type="ECO:0000313" key="2">
    <source>
        <dbReference type="EMBL" id="RKP53437.1"/>
    </source>
</evidence>
<accession>A0A494XS23</accession>
<organism evidence="2 3">
    <name type="scientific">Pararobbsia silviterrae</name>
    <dbReference type="NCBI Taxonomy" id="1792498"/>
    <lineage>
        <taxon>Bacteria</taxon>
        <taxon>Pseudomonadati</taxon>
        <taxon>Pseudomonadota</taxon>
        <taxon>Betaproteobacteria</taxon>
        <taxon>Burkholderiales</taxon>
        <taxon>Burkholderiaceae</taxon>
        <taxon>Pararobbsia</taxon>
    </lineage>
</organism>
<dbReference type="Pfam" id="PF06850">
    <property type="entry name" value="PHB_depo_C"/>
    <property type="match status" value="1"/>
</dbReference>
<reference evidence="2 3" key="1">
    <citation type="submission" date="2018-10" db="EMBL/GenBank/DDBJ databases">
        <title>Robbsia sp. DHC34, isolated from soil.</title>
        <authorList>
            <person name="Gao Z.-H."/>
            <person name="Qiu L.-H."/>
        </authorList>
    </citation>
    <scope>NUCLEOTIDE SEQUENCE [LARGE SCALE GENOMIC DNA]</scope>
    <source>
        <strain evidence="2 3">DHC34</strain>
    </source>
</reference>
<dbReference type="PANTHER" id="PTHR36837:SF4">
    <property type="entry name" value="BLR0908 PROTEIN"/>
    <property type="match status" value="1"/>
</dbReference>
<gene>
    <name evidence="2" type="primary">phaZ</name>
    <name evidence="2" type="ORF">D7S86_17180</name>
</gene>
<dbReference type="AlphaFoldDB" id="A0A494XS23"/>
<dbReference type="RefSeq" id="WP_121088065.1">
    <property type="nucleotide sequence ID" value="NZ_RBZU01000007.1"/>
</dbReference>
<sequence length="453" mass="49617">MNLLAYPTYQAIADTMRPLRTTAALSRAMLAAWPEFAASPLGRSLDAGWEMLEMAGLSHARPPFGIDSVDVDGAPVAVTEEVVRRTPFGSLLHFRKDVATPQPRVLIVAPMSGHFATLLRGTVRTMLADHDVYITDWHNPRDIPLSAGRFGFQEYVEHVIAFIRKIGPDSHLVAICQPTVASLAAVSLMAASDDPAQPASMTLMAGPIDCRVNPTKVNDLANSKPIEWFEKNLISVVPGGFRGAQRRVYPGFVQLTAFMSMNAGRHRQSFEDMYHERAKGDPAKADTIRTFYEEYFATTDLTAEFYLETVSQVFQQYLLPKGELMVGTRRVEPSAIRRTALLTIEGEKDDICAVGQTVAAQELCSRLRPYMKTHHVQTGVGHYGVFNGRKWESQIYPLVRSVIHDNEPRATRTNVTIGGGLASEQISLHAMLEAEAIANAAIATAAAPSPGAA</sequence>
<dbReference type="InterPro" id="IPR051321">
    <property type="entry name" value="PHA/PHB_synthase"/>
</dbReference>
<protein>
    <submittedName>
        <fullName evidence="2">Polyhydroxyalkanoate depolymerase</fullName>
    </submittedName>
</protein>
<dbReference type="InterPro" id="IPR009656">
    <property type="entry name" value="PHB_depo_C"/>
</dbReference>
<dbReference type="OrthoDB" id="9800634at2"/>
<evidence type="ECO:0000313" key="3">
    <source>
        <dbReference type="Proteomes" id="UP000270342"/>
    </source>
</evidence>
<dbReference type="SUPFAM" id="SSF53474">
    <property type="entry name" value="alpha/beta-Hydrolases"/>
    <property type="match status" value="1"/>
</dbReference>
<dbReference type="PANTHER" id="PTHR36837">
    <property type="entry name" value="POLY(3-HYDROXYALKANOATE) POLYMERASE SUBUNIT PHAC"/>
    <property type="match status" value="1"/>
</dbReference>
<feature type="domain" description="PHB de-polymerase C-terminal" evidence="1">
    <location>
        <begin position="205"/>
        <end position="406"/>
    </location>
</feature>
<keyword evidence="3" id="KW-1185">Reference proteome</keyword>
<dbReference type="InterPro" id="IPR029058">
    <property type="entry name" value="AB_hydrolase_fold"/>
</dbReference>
<dbReference type="Gene3D" id="3.40.50.1820">
    <property type="entry name" value="alpha/beta hydrolase"/>
    <property type="match status" value="1"/>
</dbReference>
<dbReference type="InterPro" id="IPR010915">
    <property type="entry name" value="PHB_depoly_PhaZ"/>
</dbReference>
<dbReference type="NCBIfam" id="TIGR01849">
    <property type="entry name" value="PHB_depoly_PhaZ"/>
    <property type="match status" value="1"/>
</dbReference>
<evidence type="ECO:0000259" key="1">
    <source>
        <dbReference type="Pfam" id="PF06850"/>
    </source>
</evidence>
<dbReference type="EMBL" id="RBZU01000007">
    <property type="protein sequence ID" value="RKP53437.1"/>
    <property type="molecule type" value="Genomic_DNA"/>
</dbReference>
<dbReference type="PIRSF" id="PIRSF020818">
    <property type="entry name" value="PHB_depoly_PhaZ"/>
    <property type="match status" value="1"/>
</dbReference>
<comment type="caution">
    <text evidence="2">The sequence shown here is derived from an EMBL/GenBank/DDBJ whole genome shotgun (WGS) entry which is preliminary data.</text>
</comment>
<proteinExistence type="predicted"/>
<dbReference type="Proteomes" id="UP000270342">
    <property type="component" value="Unassembled WGS sequence"/>
</dbReference>